<dbReference type="OrthoDB" id="5007402at2"/>
<feature type="transmembrane region" description="Helical" evidence="1">
    <location>
        <begin position="99"/>
        <end position="124"/>
    </location>
</feature>
<keyword evidence="3" id="KW-1185">Reference proteome</keyword>
<feature type="transmembrane region" description="Helical" evidence="1">
    <location>
        <begin position="170"/>
        <end position="189"/>
    </location>
</feature>
<keyword evidence="1" id="KW-1133">Transmembrane helix</keyword>
<dbReference type="RefSeq" id="WP_131513572.1">
    <property type="nucleotide sequence ID" value="NZ_SJKD01000002.1"/>
</dbReference>
<feature type="transmembrane region" description="Helical" evidence="1">
    <location>
        <begin position="67"/>
        <end position="87"/>
    </location>
</feature>
<reference evidence="2 3" key="1">
    <citation type="submission" date="2019-02" db="EMBL/GenBank/DDBJ databases">
        <title>Kribbella capetownensis sp. nov. and Kribbella speibonae sp. nov., isolated from soil.</title>
        <authorList>
            <person name="Curtis S.M."/>
            <person name="Norton I."/>
            <person name="Everest G.J."/>
            <person name="Meyers P.R."/>
        </authorList>
    </citation>
    <scope>NUCLEOTIDE SEQUENCE [LARGE SCALE GENOMIC DNA]</scope>
    <source>
        <strain evidence="2 3">YM53</strain>
    </source>
</reference>
<accession>A0A4R0K729</accession>
<protein>
    <recommendedName>
        <fullName evidence="4">DUF4386 family protein</fullName>
    </recommendedName>
</protein>
<proteinExistence type="predicted"/>
<evidence type="ECO:0000256" key="1">
    <source>
        <dbReference type="SAM" id="Phobius"/>
    </source>
</evidence>
<dbReference type="Proteomes" id="UP000293342">
    <property type="component" value="Unassembled WGS sequence"/>
</dbReference>
<comment type="caution">
    <text evidence="2">The sequence shown here is derived from an EMBL/GenBank/DDBJ whole genome shotgun (WGS) entry which is preliminary data.</text>
</comment>
<evidence type="ECO:0000313" key="3">
    <source>
        <dbReference type="Proteomes" id="UP000293342"/>
    </source>
</evidence>
<keyword evidence="1" id="KW-0812">Transmembrane</keyword>
<organism evidence="2 3">
    <name type="scientific">Kribbella capetownensis</name>
    <dbReference type="NCBI Taxonomy" id="1572659"/>
    <lineage>
        <taxon>Bacteria</taxon>
        <taxon>Bacillati</taxon>
        <taxon>Actinomycetota</taxon>
        <taxon>Actinomycetes</taxon>
        <taxon>Propionibacteriales</taxon>
        <taxon>Kribbellaceae</taxon>
        <taxon>Kribbella</taxon>
    </lineage>
</organism>
<dbReference type="EMBL" id="SJKD01000002">
    <property type="protein sequence ID" value="TCC50875.1"/>
    <property type="molecule type" value="Genomic_DNA"/>
</dbReference>
<gene>
    <name evidence="2" type="ORF">E0H75_11990</name>
</gene>
<feature type="transmembrane region" description="Helical" evidence="1">
    <location>
        <begin position="144"/>
        <end position="163"/>
    </location>
</feature>
<evidence type="ECO:0000313" key="2">
    <source>
        <dbReference type="EMBL" id="TCC50875.1"/>
    </source>
</evidence>
<evidence type="ECO:0008006" key="4">
    <source>
        <dbReference type="Google" id="ProtNLM"/>
    </source>
</evidence>
<feature type="transmembrane region" description="Helical" evidence="1">
    <location>
        <begin position="21"/>
        <end position="39"/>
    </location>
</feature>
<feature type="transmembrane region" description="Helical" evidence="1">
    <location>
        <begin position="195"/>
        <end position="213"/>
    </location>
</feature>
<dbReference type="AlphaFoldDB" id="A0A4R0K729"/>
<name>A0A4R0K729_9ACTN</name>
<sequence>MNTAPISDAAAWQRLGRVTGIAGLAAVVLLFVVLVGSRAEPSFTAPAAEFLAHYRSPNTVASPLRSFALTIGLVTFVWFGVALSILLRHAEGEAPWRSSIAMVSGVLFAALVLTGNEVAAVFLADDLDPQIARYAFEESQAAFANARVALGSFAVSCGWVIASSRFLPRWVGWLAIASGGGLVLCRIDWSNNIWLAPYLLFWLWVLTVAVLLLRRNFHGVGRSA</sequence>
<keyword evidence="1" id="KW-0472">Membrane</keyword>